<dbReference type="Pfam" id="PF14391">
    <property type="entry name" value="DUF4421"/>
    <property type="match status" value="1"/>
</dbReference>
<evidence type="ECO:0008006" key="4">
    <source>
        <dbReference type="Google" id="ProtNLM"/>
    </source>
</evidence>
<name>A0A1G8B4V1_9FLAO</name>
<sequence length="319" mass="36112">MLKPFLLFIFCFGSFCLNAQDLDDLDSLLVDRDIENYSLRIFSNFKVNKFSLSDSDSKAKFVPNNRYGLGLGFATKKIILDIAVNIKNPNKEKTSRFDLQATTILKDKNYVKIFTQVYRGFNAKNNFDEPTVFRDDIKSVSVGLNYMYTLDDIEFSYSQLKAGLSNKNHDNIFITGGVGVFGSFDYFSAKPSILSETTSPYFNDQGDIKRYQGLSFGVLAGVISYFQLPENITATVNVMPGIGLVDKKVTLQDGSYKPGNPMLYKLDFLIGLSYNLKQYYVSLSYNNSLYSTDLDYGNNYLLNLTKAKLAIGYKFNKKQ</sequence>
<evidence type="ECO:0000313" key="3">
    <source>
        <dbReference type="Proteomes" id="UP000199492"/>
    </source>
</evidence>
<gene>
    <name evidence="2" type="ORF">SAMN04489796_102120</name>
</gene>
<dbReference type="RefSeq" id="WP_092467007.1">
    <property type="nucleotide sequence ID" value="NZ_FNCZ01000002.1"/>
</dbReference>
<reference evidence="3" key="1">
    <citation type="submission" date="2016-10" db="EMBL/GenBank/DDBJ databases">
        <authorList>
            <person name="Varghese N."/>
            <person name="Submissions S."/>
        </authorList>
    </citation>
    <scope>NUCLEOTIDE SEQUENCE [LARGE SCALE GENOMIC DNA]</scope>
    <source>
        <strain evidence="3">DSM 15363</strain>
    </source>
</reference>
<evidence type="ECO:0000256" key="1">
    <source>
        <dbReference type="SAM" id="SignalP"/>
    </source>
</evidence>
<keyword evidence="3" id="KW-1185">Reference proteome</keyword>
<dbReference type="Proteomes" id="UP000199492">
    <property type="component" value="Unassembled WGS sequence"/>
</dbReference>
<keyword evidence="1" id="KW-0732">Signal</keyword>
<dbReference type="EMBL" id="FNCZ01000002">
    <property type="protein sequence ID" value="SDH28164.1"/>
    <property type="molecule type" value="Genomic_DNA"/>
</dbReference>
<feature type="chain" id="PRO_5011666824" description="DUF4421 domain-containing protein" evidence="1">
    <location>
        <begin position="20"/>
        <end position="319"/>
    </location>
</feature>
<dbReference type="AlphaFoldDB" id="A0A1G8B4V1"/>
<feature type="signal peptide" evidence="1">
    <location>
        <begin position="1"/>
        <end position="19"/>
    </location>
</feature>
<organism evidence="2 3">
    <name type="scientific">Winogradskyella thalassocola</name>
    <dbReference type="NCBI Taxonomy" id="262004"/>
    <lineage>
        <taxon>Bacteria</taxon>
        <taxon>Pseudomonadati</taxon>
        <taxon>Bacteroidota</taxon>
        <taxon>Flavobacteriia</taxon>
        <taxon>Flavobacteriales</taxon>
        <taxon>Flavobacteriaceae</taxon>
        <taxon>Winogradskyella</taxon>
    </lineage>
</organism>
<protein>
    <recommendedName>
        <fullName evidence="4">DUF4421 domain-containing protein</fullName>
    </recommendedName>
</protein>
<evidence type="ECO:0000313" key="2">
    <source>
        <dbReference type="EMBL" id="SDH28164.1"/>
    </source>
</evidence>
<proteinExistence type="predicted"/>
<dbReference type="OrthoDB" id="1431554at2"/>
<dbReference type="InterPro" id="IPR025535">
    <property type="entry name" value="DUF4421"/>
</dbReference>
<accession>A0A1G8B4V1</accession>
<dbReference type="STRING" id="262004.SAMN04489796_102120"/>